<evidence type="ECO:0000313" key="3">
    <source>
        <dbReference type="EMBL" id="MBB6070676.1"/>
    </source>
</evidence>
<organism evidence="3 4">
    <name type="scientific">Longimicrobium terrae</name>
    <dbReference type="NCBI Taxonomy" id="1639882"/>
    <lineage>
        <taxon>Bacteria</taxon>
        <taxon>Pseudomonadati</taxon>
        <taxon>Gemmatimonadota</taxon>
        <taxon>Longimicrobiia</taxon>
        <taxon>Longimicrobiales</taxon>
        <taxon>Longimicrobiaceae</taxon>
        <taxon>Longimicrobium</taxon>
    </lineage>
</organism>
<dbReference type="PANTHER" id="PTHR37423">
    <property type="entry name" value="SOLUBLE LYTIC MUREIN TRANSGLYCOSYLASE-RELATED"/>
    <property type="match status" value="1"/>
</dbReference>
<protein>
    <submittedName>
        <fullName evidence="3">Soluble lytic murein transglycosylase</fullName>
        <ecNumber evidence="3">3.2.1.-</ecNumber>
    </submittedName>
</protein>
<dbReference type="CDD" id="cd13401">
    <property type="entry name" value="Slt70-like"/>
    <property type="match status" value="1"/>
</dbReference>
<evidence type="ECO:0000313" key="4">
    <source>
        <dbReference type="Proteomes" id="UP000582837"/>
    </source>
</evidence>
<dbReference type="SUPFAM" id="SSF53955">
    <property type="entry name" value="Lysozyme-like"/>
    <property type="match status" value="1"/>
</dbReference>
<accession>A0A841GY60</accession>
<sequence>MTRHPTARLWAAFVGLSTGLAISNASGERALMRAVPGVAALSPSLPGDPVPRFTNARMAVAVEAAREHLDANRPWAAWKELRGFVKDPSEAPDAVVLMAARAAAGWDGWAQVRRLLEGQTWLEERSGGEGLFLLARAEEARGDWSRAADGYRRYRAVRNAPREAEASARMGRALSRKKDPRAADAFGDAAGELGAQGDWMRVLQAEALARAGDPRTPGIADAPSTSAAVRVRLARADAGYRLAKGDTVFALQRLTREESLLRSAGADPHAAELALERVRILVNTRRPDEARQVLRGLCADTSVPAALRLRAATRLGEVADGGTADEQMARAAAYEAANRPGLAARSLRAAIRAGASSDPAQRLRLGRLLYEERDFRPAREVLAGLGADLSDPAQAAEAELYAARALSRVDAGAGLAELRKLAERRPGTAAAGTALFLLGDAAGDVETGIAYYRRAADIPASPDAREALMRLGDRRQKAGDPTGATAAWESYVARYPSGETTAELAYKVGVQHERAGRADRARSMYGAAILADPVSYFAIRAGDRSGADPLARALANNRAWPATPRDAGDAKEALGRLEVLDRLGLQTEWKEELDWQTVRLTPRPAALLALAEGLTTSGHPVEGIRLGRALLERRNGEWDARLLRVVFPFPFRDVLTAEADRADVDPYLLAGLVRQESSFRPDAKSWVGATGLSQIMPATGAWLAPNAGVSNFDASLLAVPEINLRMGARYLGDQLERYRGKRDLALAAYNAGPSRADRWRRELGYGADVDAFRERIPFAETREYVHVVLRNAAVYRRLYGGSRSPGLAGDR</sequence>
<gene>
    <name evidence="3" type="ORF">HNQ61_002297</name>
</gene>
<dbReference type="SUPFAM" id="SSF48452">
    <property type="entry name" value="TPR-like"/>
    <property type="match status" value="1"/>
</dbReference>
<evidence type="ECO:0000259" key="2">
    <source>
        <dbReference type="Pfam" id="PF01464"/>
    </source>
</evidence>
<dbReference type="GO" id="GO:0016798">
    <property type="term" value="F:hydrolase activity, acting on glycosyl bonds"/>
    <property type="evidence" value="ECO:0007669"/>
    <property type="project" value="UniProtKB-KW"/>
</dbReference>
<proteinExistence type="inferred from homology"/>
<keyword evidence="3" id="KW-0326">Glycosidase</keyword>
<dbReference type="InterPro" id="IPR008258">
    <property type="entry name" value="Transglycosylase_SLT_dom_1"/>
</dbReference>
<feature type="domain" description="Transglycosylase SLT" evidence="2">
    <location>
        <begin position="657"/>
        <end position="762"/>
    </location>
</feature>
<keyword evidence="4" id="KW-1185">Reference proteome</keyword>
<name>A0A841GY60_9BACT</name>
<dbReference type="PANTHER" id="PTHR37423:SF5">
    <property type="entry name" value="SOLUBLE LYTIC MUREIN TRANSGLYCOSYLASE"/>
    <property type="match status" value="1"/>
</dbReference>
<dbReference type="InterPro" id="IPR023346">
    <property type="entry name" value="Lysozyme-like_dom_sf"/>
</dbReference>
<dbReference type="EMBL" id="JACHIA010000005">
    <property type="protein sequence ID" value="MBB6070676.1"/>
    <property type="molecule type" value="Genomic_DNA"/>
</dbReference>
<dbReference type="AlphaFoldDB" id="A0A841GY60"/>
<dbReference type="Gene3D" id="1.25.40.10">
    <property type="entry name" value="Tetratricopeptide repeat domain"/>
    <property type="match status" value="1"/>
</dbReference>
<reference evidence="3 4" key="1">
    <citation type="submission" date="2020-08" db="EMBL/GenBank/DDBJ databases">
        <title>Genomic Encyclopedia of Type Strains, Phase IV (KMG-IV): sequencing the most valuable type-strain genomes for metagenomic binning, comparative biology and taxonomic classification.</title>
        <authorList>
            <person name="Goeker M."/>
        </authorList>
    </citation>
    <scope>NUCLEOTIDE SEQUENCE [LARGE SCALE GENOMIC DNA]</scope>
    <source>
        <strain evidence="3 4">DSM 29007</strain>
    </source>
</reference>
<dbReference type="EC" id="3.2.1.-" evidence="3"/>
<dbReference type="InterPro" id="IPR011990">
    <property type="entry name" value="TPR-like_helical_dom_sf"/>
</dbReference>
<dbReference type="RefSeq" id="WP_170034536.1">
    <property type="nucleotide sequence ID" value="NZ_JABDTL010000001.1"/>
</dbReference>
<comment type="similarity">
    <text evidence="1">Belongs to the transglycosylase Slt family.</text>
</comment>
<dbReference type="Proteomes" id="UP000582837">
    <property type="component" value="Unassembled WGS sequence"/>
</dbReference>
<dbReference type="Gene3D" id="1.10.530.10">
    <property type="match status" value="1"/>
</dbReference>
<comment type="caution">
    <text evidence="3">The sequence shown here is derived from an EMBL/GenBank/DDBJ whole genome shotgun (WGS) entry which is preliminary data.</text>
</comment>
<dbReference type="Pfam" id="PF01464">
    <property type="entry name" value="SLT"/>
    <property type="match status" value="1"/>
</dbReference>
<evidence type="ECO:0000256" key="1">
    <source>
        <dbReference type="ARBA" id="ARBA00007734"/>
    </source>
</evidence>
<keyword evidence="3" id="KW-0378">Hydrolase</keyword>